<reference evidence="7" key="1">
    <citation type="submission" date="2011-11" db="EMBL/GenBank/DDBJ databases">
        <title>The Genome Sequence of Fusarium oxysporum II5.</title>
        <authorList>
            <consortium name="The Broad Institute Genome Sequencing Platform"/>
            <person name="Ma L.-J."/>
            <person name="Gale L.R."/>
            <person name="Schwartz D.C."/>
            <person name="Zhou S."/>
            <person name="Corby-Kistler H."/>
            <person name="Young S.K."/>
            <person name="Zeng Q."/>
            <person name="Gargeya S."/>
            <person name="Fitzgerald M."/>
            <person name="Haas B."/>
            <person name="Abouelleil A."/>
            <person name="Alvarado L."/>
            <person name="Arachchi H.M."/>
            <person name="Berlin A."/>
            <person name="Brown A."/>
            <person name="Chapman S.B."/>
            <person name="Chen Z."/>
            <person name="Dunbar C."/>
            <person name="Freedman E."/>
            <person name="Gearin G."/>
            <person name="Goldberg J."/>
            <person name="Griggs A."/>
            <person name="Gujja S."/>
            <person name="Heiman D."/>
            <person name="Howarth C."/>
            <person name="Larson L."/>
            <person name="Lui A."/>
            <person name="MacDonald P.J.P."/>
            <person name="Montmayeur A."/>
            <person name="Murphy C."/>
            <person name="Neiman D."/>
            <person name="Pearson M."/>
            <person name="Priest M."/>
            <person name="Roberts A."/>
            <person name="Saif S."/>
            <person name="Shea T."/>
            <person name="Shenoy N."/>
            <person name="Sisk P."/>
            <person name="Stolte C."/>
            <person name="Sykes S."/>
            <person name="Wortman J."/>
            <person name="Nusbaum C."/>
            <person name="Birren B."/>
        </authorList>
    </citation>
    <scope>NUCLEOTIDE SEQUENCE [LARGE SCALE GENOMIC DNA]</scope>
    <source>
        <strain evidence="7">54006</strain>
    </source>
</reference>
<keyword evidence="1" id="KW-0479">Metal-binding</keyword>
<gene>
    <name evidence="7" type="ORF">FOIG_02464</name>
</gene>
<dbReference type="CDD" id="cd00067">
    <property type="entry name" value="GAL4"/>
    <property type="match status" value="1"/>
</dbReference>
<organism evidence="7">
    <name type="scientific">Fusarium odoratissimum (strain NRRL 54006)</name>
    <dbReference type="NCBI Taxonomy" id="1089451"/>
    <lineage>
        <taxon>Eukaryota</taxon>
        <taxon>Fungi</taxon>
        <taxon>Dikarya</taxon>
        <taxon>Ascomycota</taxon>
        <taxon>Pezizomycotina</taxon>
        <taxon>Sordariomycetes</taxon>
        <taxon>Hypocreomycetidae</taxon>
        <taxon>Hypocreales</taxon>
        <taxon>Nectriaceae</taxon>
        <taxon>Fusarium</taxon>
        <taxon>Fusarium oxysporum species complex</taxon>
        <taxon>Fusarium oxysporum f. sp. cubense (strain race 4)</taxon>
    </lineage>
</organism>
<proteinExistence type="predicted"/>
<feature type="domain" description="Zn(2)-C6 fungal-type" evidence="6">
    <location>
        <begin position="19"/>
        <end position="49"/>
    </location>
</feature>
<dbReference type="GO" id="GO:0000978">
    <property type="term" value="F:RNA polymerase II cis-regulatory region sequence-specific DNA binding"/>
    <property type="evidence" value="ECO:0007669"/>
    <property type="project" value="TreeGrafter"/>
</dbReference>
<dbReference type="Pfam" id="PF00172">
    <property type="entry name" value="Zn_clus"/>
    <property type="match status" value="1"/>
</dbReference>
<dbReference type="EMBL" id="JH658274">
    <property type="protein sequence ID" value="EXM07453.1"/>
    <property type="molecule type" value="Genomic_DNA"/>
</dbReference>
<dbReference type="InterPro" id="IPR051127">
    <property type="entry name" value="Fungal_SecMet_Regulators"/>
</dbReference>
<dbReference type="GO" id="GO:0006351">
    <property type="term" value="P:DNA-templated transcription"/>
    <property type="evidence" value="ECO:0007669"/>
    <property type="project" value="InterPro"/>
</dbReference>
<evidence type="ECO:0000256" key="3">
    <source>
        <dbReference type="ARBA" id="ARBA00023125"/>
    </source>
</evidence>
<protein>
    <recommendedName>
        <fullName evidence="6">Zn(2)-C6 fungal-type domain-containing protein</fullName>
    </recommendedName>
</protein>
<dbReference type="GO" id="GO:0005634">
    <property type="term" value="C:nucleus"/>
    <property type="evidence" value="ECO:0007669"/>
    <property type="project" value="TreeGrafter"/>
</dbReference>
<dbReference type="Pfam" id="PF04082">
    <property type="entry name" value="Fungal_trans"/>
    <property type="match status" value="1"/>
</dbReference>
<dbReference type="PROSITE" id="PS00463">
    <property type="entry name" value="ZN2_CY6_FUNGAL_1"/>
    <property type="match status" value="1"/>
</dbReference>
<dbReference type="SUPFAM" id="SSF57701">
    <property type="entry name" value="Zn2/Cys6 DNA-binding domain"/>
    <property type="match status" value="1"/>
</dbReference>
<dbReference type="HOGENOM" id="CLU_008511_1_1_1"/>
<keyword evidence="5" id="KW-0539">Nucleus</keyword>
<evidence type="ECO:0000256" key="2">
    <source>
        <dbReference type="ARBA" id="ARBA00023015"/>
    </source>
</evidence>
<dbReference type="GO" id="GO:0000435">
    <property type="term" value="P:positive regulation of transcription from RNA polymerase II promoter by galactose"/>
    <property type="evidence" value="ECO:0007669"/>
    <property type="project" value="TreeGrafter"/>
</dbReference>
<dbReference type="AlphaFoldDB" id="X0K1X8"/>
<dbReference type="GeneID" id="42027639"/>
<evidence type="ECO:0000313" key="7">
    <source>
        <dbReference type="EMBL" id="EXM07453.1"/>
    </source>
</evidence>
<dbReference type="PANTHER" id="PTHR47424">
    <property type="entry name" value="REGULATORY PROTEIN GAL4"/>
    <property type="match status" value="1"/>
</dbReference>
<dbReference type="GO" id="GO:0008270">
    <property type="term" value="F:zinc ion binding"/>
    <property type="evidence" value="ECO:0007669"/>
    <property type="project" value="InterPro"/>
</dbReference>
<dbReference type="VEuPathDB" id="FungiDB:FOIG_02464"/>
<keyword evidence="4" id="KW-0804">Transcription</keyword>
<keyword evidence="3" id="KW-0238">DNA-binding</keyword>
<dbReference type="RefSeq" id="XP_031069542.1">
    <property type="nucleotide sequence ID" value="XM_031199774.1"/>
</dbReference>
<dbReference type="SMART" id="SM00066">
    <property type="entry name" value="GAL4"/>
    <property type="match status" value="1"/>
</dbReference>
<evidence type="ECO:0000256" key="1">
    <source>
        <dbReference type="ARBA" id="ARBA00022723"/>
    </source>
</evidence>
<keyword evidence="2" id="KW-0805">Transcription regulation</keyword>
<sequence>MSEAHDEHRPSKRSRISESCKLCRSKKTRCDGQRPTCSPCLQKNAACEYNERDVPISSDILAKIAHLEARIRILESQSIIVWHPCPELTSASSLLFRQGNLQATSGPAPCVPEPEDERALSYADNPTTCFISSVTQTSPDQDTYSSTQSHNVIDNDRATHPEVSLPSRAVADNLIDCYEQLLYPMFPVLHMPSFRKRYAQFWEPGPGPKSRDQTFEATVNIVIALGCVNSSSVNPCLGIQTARSFYERARDIMSLDTLGSPSLEVVQYLLLTGNYLSFTKHSHRYCNTLAVAIQIAQTLGLHQTHNNYTTNQLQREMGRRVWHLCLTMQRSISSPPISNGQLNNGRLTSSLFGWNSVIMYENACPLPQMIDDEYLLEEGEGIQPMNKPSLLDALTVSIKVFNIIAEAREVNVTSFARELQMPELIRILQLNEKLHKIEAELPDHLKYETNRKKDTTRERVLMLQAEVVNIRYHPYPLHQGIQLMIHRILYVRLLLFRANLLATARQQLMHQNLTPLQSQIEAALRNEIAFVCVQSALSALNILHTNLQSPSKIISANALFVTLSAATVLIAASVVPAISCNLDDPLSAHAVGIVQAFGILDSHEPLVEGAAETKDKLQQFLQTAKNARHQQRGTPQNHSEPQGSAQLLVPGDESFFTDIDLSGDLWTPNLDWMFSF</sequence>
<dbReference type="GO" id="GO:0000981">
    <property type="term" value="F:DNA-binding transcription factor activity, RNA polymerase II-specific"/>
    <property type="evidence" value="ECO:0007669"/>
    <property type="project" value="InterPro"/>
</dbReference>
<dbReference type="CDD" id="cd12148">
    <property type="entry name" value="fungal_TF_MHR"/>
    <property type="match status" value="1"/>
</dbReference>
<dbReference type="PROSITE" id="PS50048">
    <property type="entry name" value="ZN2_CY6_FUNGAL_2"/>
    <property type="match status" value="1"/>
</dbReference>
<dbReference type="Proteomes" id="UP000030685">
    <property type="component" value="Unassembled WGS sequence"/>
</dbReference>
<accession>X0K1X8</accession>
<dbReference type="Gene3D" id="4.10.240.10">
    <property type="entry name" value="Zn(2)-C6 fungal-type DNA-binding domain"/>
    <property type="match status" value="1"/>
</dbReference>
<reference evidence="7" key="2">
    <citation type="submission" date="2012-05" db="EMBL/GenBank/DDBJ databases">
        <title>The Genome Annotation of Fusarium oxysporum II5.</title>
        <authorList>
            <consortium name="The Broad Institute Genomics Platform"/>
            <person name="Ma L.-J."/>
            <person name="Corby-Kistler H."/>
            <person name="Broz K."/>
            <person name="Gale L.R."/>
            <person name="Jonkers W."/>
            <person name="O'Donnell K."/>
            <person name="Ploetz R."/>
            <person name="Steinberg C."/>
            <person name="Schwartz D.C."/>
            <person name="VanEtten H."/>
            <person name="Zhou S."/>
            <person name="Young S.K."/>
            <person name="Zeng Q."/>
            <person name="Gargeya S."/>
            <person name="Fitzgerald M."/>
            <person name="Abouelleil A."/>
            <person name="Alvarado L."/>
            <person name="Chapman S.B."/>
            <person name="Gainer-Dewar J."/>
            <person name="Goldberg J."/>
            <person name="Griggs A."/>
            <person name="Gujja S."/>
            <person name="Hansen M."/>
            <person name="Howarth C."/>
            <person name="Imamovic A."/>
            <person name="Ireland A."/>
            <person name="Larimer J."/>
            <person name="McCowan C."/>
            <person name="Murphy C."/>
            <person name="Pearson M."/>
            <person name="Poon T.W."/>
            <person name="Priest M."/>
            <person name="Roberts A."/>
            <person name="Saif S."/>
            <person name="Shea T."/>
            <person name="Sykes S."/>
            <person name="Wortman J."/>
            <person name="Nusbaum C."/>
            <person name="Birren B."/>
        </authorList>
    </citation>
    <scope>NUCLEOTIDE SEQUENCE</scope>
    <source>
        <strain evidence="7">54006</strain>
    </source>
</reference>
<dbReference type="InterPro" id="IPR036864">
    <property type="entry name" value="Zn2-C6_fun-type_DNA-bd_sf"/>
</dbReference>
<evidence type="ECO:0000259" key="6">
    <source>
        <dbReference type="PROSITE" id="PS50048"/>
    </source>
</evidence>
<dbReference type="InterPro" id="IPR007219">
    <property type="entry name" value="XnlR_reg_dom"/>
</dbReference>
<evidence type="ECO:0000256" key="5">
    <source>
        <dbReference type="ARBA" id="ARBA00023242"/>
    </source>
</evidence>
<name>X0K1X8_FUSO5</name>
<evidence type="ECO:0000256" key="4">
    <source>
        <dbReference type="ARBA" id="ARBA00023163"/>
    </source>
</evidence>
<dbReference type="PANTHER" id="PTHR47424:SF3">
    <property type="entry name" value="REGULATORY PROTEIN GAL4"/>
    <property type="match status" value="1"/>
</dbReference>
<dbReference type="InterPro" id="IPR001138">
    <property type="entry name" value="Zn2Cys6_DnaBD"/>
</dbReference>